<sequence>MKNIVITGATSFIGIHLIRELTKDNNNKLHIIVRENNKKKEKLKKIEKEKNIDVYKIDMDEYFKIKEYINFKPDILIHLSWNGIRKPQRDDEILQENNYLNSIDLFENMVELGCKKIINIGSQAEYGISDKTISEDDETSPNTWYGIYKLKLCNEMFNRFKEKDLNLYHIRVFSIYGIGDDDNTLIMSSIKKLKQNMDLELTESSQNWNFFKC</sequence>
<evidence type="ECO:0000256" key="1">
    <source>
        <dbReference type="ARBA" id="ARBA00022857"/>
    </source>
</evidence>
<dbReference type="SUPFAM" id="SSF51735">
    <property type="entry name" value="NAD(P)-binding Rossmann-fold domains"/>
    <property type="match status" value="1"/>
</dbReference>
<dbReference type="PANTHER" id="PTHR43103">
    <property type="entry name" value="NUCLEOSIDE-DIPHOSPHATE-SUGAR EPIMERASE"/>
    <property type="match status" value="1"/>
</dbReference>
<reference evidence="4 5" key="1">
    <citation type="submission" date="2011-08" db="EMBL/GenBank/DDBJ databases">
        <title>The Genome Sequence of Eubacteriaceae bacterium ACC19a.</title>
        <authorList>
            <consortium name="The Broad Institute Genome Sequencing Platform"/>
            <person name="Earl A."/>
            <person name="Ward D."/>
            <person name="Feldgarden M."/>
            <person name="Gevers D."/>
            <person name="Sizova M."/>
            <person name="Hazen A."/>
            <person name="Epstein S."/>
            <person name="Young S.K."/>
            <person name="Zeng Q."/>
            <person name="Gargeya S."/>
            <person name="Fitzgerald M."/>
            <person name="Haas B."/>
            <person name="Abouelleil A."/>
            <person name="Alvarado L."/>
            <person name="Arachchi H.M."/>
            <person name="Berlin A."/>
            <person name="Brown A."/>
            <person name="Chapman S.B."/>
            <person name="Chen Z."/>
            <person name="Dunbar C."/>
            <person name="Freedman E."/>
            <person name="Gearin G."/>
            <person name="Gellesch M."/>
            <person name="Goldberg J."/>
            <person name="Griggs A."/>
            <person name="Gujja S."/>
            <person name="Heiman D."/>
            <person name="Howarth C."/>
            <person name="Larson L."/>
            <person name="Lui A."/>
            <person name="MacDonald P.J.P."/>
            <person name="Montmayeur A."/>
            <person name="Murphy C."/>
            <person name="Neiman D."/>
            <person name="Pearson M."/>
            <person name="Priest M."/>
            <person name="Roberts A."/>
            <person name="Saif S."/>
            <person name="Shea T."/>
            <person name="Shenoy N."/>
            <person name="Sisk P."/>
            <person name="Stolte C."/>
            <person name="Sykes S."/>
            <person name="Wortman J."/>
            <person name="Nusbaum C."/>
            <person name="Birren B."/>
        </authorList>
    </citation>
    <scope>NUCLEOTIDE SEQUENCE [LARGE SCALE GENOMIC DNA]</scope>
    <source>
        <strain evidence="4 5">ACC19a</strain>
    </source>
</reference>
<comment type="caution">
    <text evidence="4">The sequence shown here is derived from an EMBL/GenBank/DDBJ whole genome shotgun (WGS) entry which is preliminary data.</text>
</comment>
<evidence type="ECO:0000313" key="4">
    <source>
        <dbReference type="EMBL" id="EHL15612.1"/>
    </source>
</evidence>
<dbReference type="PANTHER" id="PTHR43103:SF3">
    <property type="entry name" value="ADP-L-GLYCERO-D-MANNO-HEPTOSE-6-EPIMERASE"/>
    <property type="match status" value="1"/>
</dbReference>
<dbReference type="InterPro" id="IPR001509">
    <property type="entry name" value="Epimerase_deHydtase"/>
</dbReference>
<dbReference type="RefSeq" id="WP_009525965.1">
    <property type="nucleotide sequence ID" value="NZ_JH414559.1"/>
</dbReference>
<dbReference type="BioCyc" id="EBAC796937-HMP:GMGH-1744-MONOMER"/>
<keyword evidence="1" id="KW-0521">NADP</keyword>
<accession>G9WZY0</accession>
<organism evidence="4 5">
    <name type="scientific">Peptoanaerobacter stomatis</name>
    <dbReference type="NCBI Taxonomy" id="796937"/>
    <lineage>
        <taxon>Bacteria</taxon>
        <taxon>Bacillati</taxon>
        <taxon>Bacillota</taxon>
        <taxon>Clostridia</taxon>
        <taxon>Peptostreptococcales</taxon>
        <taxon>Filifactoraceae</taxon>
        <taxon>Peptoanaerobacter</taxon>
    </lineage>
</organism>
<dbReference type="AlphaFoldDB" id="G9WZY0"/>
<name>G9WZY0_9FIRM</name>
<keyword evidence="2" id="KW-0119">Carbohydrate metabolism</keyword>
<proteinExistence type="predicted"/>
<feature type="domain" description="NAD-dependent epimerase/dehydratase" evidence="3">
    <location>
        <begin position="4"/>
        <end position="204"/>
    </location>
</feature>
<dbReference type="Gene3D" id="3.40.50.720">
    <property type="entry name" value="NAD(P)-binding Rossmann-like Domain"/>
    <property type="match status" value="1"/>
</dbReference>
<dbReference type="Pfam" id="PF01370">
    <property type="entry name" value="Epimerase"/>
    <property type="match status" value="1"/>
</dbReference>
<dbReference type="InterPro" id="IPR036291">
    <property type="entry name" value="NAD(P)-bd_dom_sf"/>
</dbReference>
<gene>
    <name evidence="4" type="ORF">HMPREF9629_01736</name>
</gene>
<dbReference type="EMBL" id="AFZE01000010">
    <property type="protein sequence ID" value="EHL15612.1"/>
    <property type="molecule type" value="Genomic_DNA"/>
</dbReference>
<evidence type="ECO:0000313" key="5">
    <source>
        <dbReference type="Proteomes" id="UP000006437"/>
    </source>
</evidence>
<protein>
    <recommendedName>
        <fullName evidence="3">NAD-dependent epimerase/dehydratase domain-containing protein</fullName>
    </recommendedName>
</protein>
<evidence type="ECO:0000259" key="3">
    <source>
        <dbReference type="Pfam" id="PF01370"/>
    </source>
</evidence>
<evidence type="ECO:0000256" key="2">
    <source>
        <dbReference type="ARBA" id="ARBA00023277"/>
    </source>
</evidence>
<dbReference type="HOGENOM" id="CLU_007383_1_7_9"/>
<dbReference type="Proteomes" id="UP000006437">
    <property type="component" value="Unassembled WGS sequence"/>
</dbReference>